<feature type="region of interest" description="Disordered" evidence="12">
    <location>
        <begin position="471"/>
        <end position="502"/>
    </location>
</feature>
<dbReference type="Proteomes" id="UP000663828">
    <property type="component" value="Unassembled WGS sequence"/>
</dbReference>
<keyword evidence="6" id="KW-0851">Voltage-gated channel</keyword>
<evidence type="ECO:0000256" key="12">
    <source>
        <dbReference type="SAM" id="MobiDB-lite"/>
    </source>
</evidence>
<organism evidence="15 16">
    <name type="scientific">Adineta ricciae</name>
    <name type="common">Rotifer</name>
    <dbReference type="NCBI Taxonomy" id="249248"/>
    <lineage>
        <taxon>Eukaryota</taxon>
        <taxon>Metazoa</taxon>
        <taxon>Spiralia</taxon>
        <taxon>Gnathifera</taxon>
        <taxon>Rotifera</taxon>
        <taxon>Eurotatoria</taxon>
        <taxon>Bdelloidea</taxon>
        <taxon>Adinetida</taxon>
        <taxon>Adinetidae</taxon>
        <taxon>Adineta</taxon>
    </lineage>
</organism>
<evidence type="ECO:0000256" key="10">
    <source>
        <dbReference type="ARBA" id="ARBA00023136"/>
    </source>
</evidence>
<evidence type="ECO:0000256" key="7">
    <source>
        <dbReference type="ARBA" id="ARBA00022958"/>
    </source>
</evidence>
<keyword evidence="7" id="KW-0630">Potassium</keyword>
<feature type="transmembrane region" description="Helical" evidence="13">
    <location>
        <begin position="191"/>
        <end position="209"/>
    </location>
</feature>
<evidence type="ECO:0000256" key="3">
    <source>
        <dbReference type="ARBA" id="ARBA00022538"/>
    </source>
</evidence>
<evidence type="ECO:0000256" key="8">
    <source>
        <dbReference type="ARBA" id="ARBA00022989"/>
    </source>
</evidence>
<dbReference type="PRINTS" id="PR01496">
    <property type="entry name" value="SHAKERCHANEL"/>
</dbReference>
<evidence type="ECO:0000256" key="13">
    <source>
        <dbReference type="SAM" id="Phobius"/>
    </source>
</evidence>
<accession>A0A813UU70</accession>
<evidence type="ECO:0000256" key="6">
    <source>
        <dbReference type="ARBA" id="ARBA00022882"/>
    </source>
</evidence>
<gene>
    <name evidence="15" type="ORF">XAT740_LOCUS4659</name>
</gene>
<evidence type="ECO:0000313" key="16">
    <source>
        <dbReference type="Proteomes" id="UP000663828"/>
    </source>
</evidence>
<dbReference type="GO" id="GO:0051260">
    <property type="term" value="P:protein homooligomerization"/>
    <property type="evidence" value="ECO:0007669"/>
    <property type="project" value="InterPro"/>
</dbReference>
<keyword evidence="3" id="KW-0633">Potassium transport</keyword>
<dbReference type="SUPFAM" id="SSF54695">
    <property type="entry name" value="POZ domain"/>
    <property type="match status" value="1"/>
</dbReference>
<feature type="transmembrane region" description="Helical" evidence="13">
    <location>
        <begin position="414"/>
        <end position="438"/>
    </location>
</feature>
<keyword evidence="16" id="KW-1185">Reference proteome</keyword>
<keyword evidence="2" id="KW-0813">Transport</keyword>
<dbReference type="PANTHER" id="PTHR11537:SF113">
    <property type="entry name" value="POTASSIUM VOLTAGE-GATED CHANNEL PROTEIN SHAKER"/>
    <property type="match status" value="1"/>
</dbReference>
<dbReference type="SUPFAM" id="SSF81324">
    <property type="entry name" value="Voltage-gated potassium channels"/>
    <property type="match status" value="1"/>
</dbReference>
<keyword evidence="10 13" id="KW-0472">Membrane</keyword>
<dbReference type="Pfam" id="PF02214">
    <property type="entry name" value="BTB_2"/>
    <property type="match status" value="1"/>
</dbReference>
<comment type="subcellular location">
    <subcellularLocation>
        <location evidence="1">Membrane</location>
        <topology evidence="1">Multi-pass membrane protein</topology>
    </subcellularLocation>
</comment>
<keyword evidence="9" id="KW-0406">Ion transport</keyword>
<dbReference type="Gene3D" id="1.10.287.70">
    <property type="match status" value="1"/>
</dbReference>
<evidence type="ECO:0000256" key="2">
    <source>
        <dbReference type="ARBA" id="ARBA00022448"/>
    </source>
</evidence>
<keyword evidence="11" id="KW-0407">Ion channel</keyword>
<evidence type="ECO:0000256" key="9">
    <source>
        <dbReference type="ARBA" id="ARBA00023065"/>
    </source>
</evidence>
<feature type="transmembrane region" description="Helical" evidence="13">
    <location>
        <begin position="356"/>
        <end position="377"/>
    </location>
</feature>
<dbReference type="GO" id="GO:0008076">
    <property type="term" value="C:voltage-gated potassium channel complex"/>
    <property type="evidence" value="ECO:0007669"/>
    <property type="project" value="InterPro"/>
</dbReference>
<reference evidence="15" key="1">
    <citation type="submission" date="2021-02" db="EMBL/GenBank/DDBJ databases">
        <authorList>
            <person name="Nowell W R."/>
        </authorList>
    </citation>
    <scope>NUCLEOTIDE SEQUENCE</scope>
</reference>
<dbReference type="InterPro" id="IPR011333">
    <property type="entry name" value="SKP1/BTB/POZ_sf"/>
</dbReference>
<dbReference type="Gene3D" id="1.20.120.350">
    <property type="entry name" value="Voltage-gated potassium channels. Chain C"/>
    <property type="match status" value="1"/>
</dbReference>
<proteinExistence type="predicted"/>
<sequence>MTKFSIRTIYKNPKWSGQTATEYKVNLSFFRRFLIDLRQRRDDDQLYFKTRRKSDAQANSRVVINVAGLRFETLKKTLDRYPQTLLGDHRRRTLFYDKIQNEYFFDRHRLCFEAILYYYQSHGRLRRPENVPLDIFLEEINYFDLGADALQQVRKDEDLQLATNVHLPKNRFFRHLWANLEYPQYSMTAKIINIVSILFILISAVELAVETLPKYRLAYNNRCEQEGDGLLIASNNTSSPHLCPANFESPFFIIQSICIIFFTIEFCLRIISCPSCVEFVRSALNWIDFLAIVPFYITLTINLLGFHREISSQTYFFISLLRIFRFMRIFKLYRMFQHVKSLRVLMCTLKESIPDFIILLSFLTISGFLFGAAIYFAENDINEIVYDSIPKATYFGIITLTAVGYGDLTPVTPLGRSLACFGAIYGMAIVSMLVSVLVDRYQRVFMRKRFLTEDYTDKILFSDSPLPTNRTGECLESQMKGNSECDNNEDLSDELEERESNDHLSGKVRFIIGYVSDEDTDNDSETDNDKDNRSSQIVDV</sequence>
<evidence type="ECO:0000313" key="15">
    <source>
        <dbReference type="EMBL" id="CAF0834972.1"/>
    </source>
</evidence>
<keyword evidence="5" id="KW-0631">Potassium channel</keyword>
<dbReference type="InterPro" id="IPR027359">
    <property type="entry name" value="Volt_channel_dom_sf"/>
</dbReference>
<protein>
    <recommendedName>
        <fullName evidence="14">BTB domain-containing protein</fullName>
    </recommendedName>
</protein>
<dbReference type="FunFam" id="3.30.710.10:FF:000214">
    <property type="entry name" value="Potassium voltage-gated channel protein shk-1"/>
    <property type="match status" value="1"/>
</dbReference>
<dbReference type="AlphaFoldDB" id="A0A813UU70"/>
<dbReference type="InterPro" id="IPR000210">
    <property type="entry name" value="BTB/POZ_dom"/>
</dbReference>
<evidence type="ECO:0000256" key="1">
    <source>
        <dbReference type="ARBA" id="ARBA00004141"/>
    </source>
</evidence>
<evidence type="ECO:0000256" key="4">
    <source>
        <dbReference type="ARBA" id="ARBA00022692"/>
    </source>
</evidence>
<dbReference type="InterPro" id="IPR003131">
    <property type="entry name" value="T1-type_BTB"/>
</dbReference>
<keyword evidence="8 13" id="KW-1133">Transmembrane helix</keyword>
<evidence type="ECO:0000256" key="5">
    <source>
        <dbReference type="ARBA" id="ARBA00022826"/>
    </source>
</evidence>
<dbReference type="Pfam" id="PF00520">
    <property type="entry name" value="Ion_trans"/>
    <property type="match status" value="1"/>
</dbReference>
<dbReference type="InterPro" id="IPR003972">
    <property type="entry name" value="K_chnl_volt-dep_Kv1"/>
</dbReference>
<feature type="transmembrane region" description="Helical" evidence="13">
    <location>
        <begin position="283"/>
        <end position="304"/>
    </location>
</feature>
<dbReference type="PRINTS" id="PR00169">
    <property type="entry name" value="KCHANNEL"/>
</dbReference>
<keyword evidence="4 13" id="KW-0812">Transmembrane</keyword>
<evidence type="ECO:0000259" key="14">
    <source>
        <dbReference type="SMART" id="SM00225"/>
    </source>
</evidence>
<dbReference type="EMBL" id="CAJNOR010000193">
    <property type="protein sequence ID" value="CAF0834972.1"/>
    <property type="molecule type" value="Genomic_DNA"/>
</dbReference>
<name>A0A813UU70_ADIRI</name>
<evidence type="ECO:0000256" key="11">
    <source>
        <dbReference type="ARBA" id="ARBA00023303"/>
    </source>
</evidence>
<dbReference type="GO" id="GO:0005251">
    <property type="term" value="F:delayed rectifier potassium channel activity"/>
    <property type="evidence" value="ECO:0007669"/>
    <property type="project" value="TreeGrafter"/>
</dbReference>
<dbReference type="SMART" id="SM00225">
    <property type="entry name" value="BTB"/>
    <property type="match status" value="1"/>
</dbReference>
<feature type="compositionally biased region" description="Acidic residues" evidence="12">
    <location>
        <begin position="486"/>
        <end position="497"/>
    </location>
</feature>
<dbReference type="InterPro" id="IPR005821">
    <property type="entry name" value="Ion_trans_dom"/>
</dbReference>
<dbReference type="GO" id="GO:0001508">
    <property type="term" value="P:action potential"/>
    <property type="evidence" value="ECO:0007669"/>
    <property type="project" value="TreeGrafter"/>
</dbReference>
<feature type="transmembrane region" description="Helical" evidence="13">
    <location>
        <begin position="251"/>
        <end position="271"/>
    </location>
</feature>
<comment type="caution">
    <text evidence="15">The sequence shown here is derived from an EMBL/GenBank/DDBJ whole genome shotgun (WGS) entry which is preliminary data.</text>
</comment>
<dbReference type="PANTHER" id="PTHR11537">
    <property type="entry name" value="VOLTAGE-GATED POTASSIUM CHANNEL"/>
    <property type="match status" value="1"/>
</dbReference>
<feature type="region of interest" description="Disordered" evidence="12">
    <location>
        <begin position="515"/>
        <end position="540"/>
    </location>
</feature>
<dbReference type="InterPro" id="IPR028325">
    <property type="entry name" value="VG_K_chnl"/>
</dbReference>
<feature type="compositionally biased region" description="Acidic residues" evidence="12">
    <location>
        <begin position="516"/>
        <end position="526"/>
    </location>
</feature>
<feature type="domain" description="BTB" evidence="14">
    <location>
        <begin position="60"/>
        <end position="160"/>
    </location>
</feature>
<dbReference type="Gene3D" id="3.30.710.10">
    <property type="entry name" value="Potassium Channel Kv1.1, Chain A"/>
    <property type="match status" value="1"/>
</dbReference>